<reference evidence="5 6" key="1">
    <citation type="submission" date="2019-02" db="EMBL/GenBank/DDBJ databases">
        <title>Deep-cultivation of Planctomycetes and their phenomic and genomic characterization uncovers novel biology.</title>
        <authorList>
            <person name="Wiegand S."/>
            <person name="Jogler M."/>
            <person name="Boedeker C."/>
            <person name="Pinto D."/>
            <person name="Vollmers J."/>
            <person name="Rivas-Marin E."/>
            <person name="Kohn T."/>
            <person name="Peeters S.H."/>
            <person name="Heuer A."/>
            <person name="Rast P."/>
            <person name="Oberbeckmann S."/>
            <person name="Bunk B."/>
            <person name="Jeske O."/>
            <person name="Meyerdierks A."/>
            <person name="Storesund J.E."/>
            <person name="Kallscheuer N."/>
            <person name="Luecker S."/>
            <person name="Lage O.M."/>
            <person name="Pohl T."/>
            <person name="Merkel B.J."/>
            <person name="Hornburger P."/>
            <person name="Mueller R.-W."/>
            <person name="Bruemmer F."/>
            <person name="Labrenz M."/>
            <person name="Spormann A.M."/>
            <person name="Op Den Camp H."/>
            <person name="Overmann J."/>
            <person name="Amann R."/>
            <person name="Jetten M.S.M."/>
            <person name="Mascher T."/>
            <person name="Medema M.H."/>
            <person name="Devos D.P."/>
            <person name="Kaster A.-K."/>
            <person name="Ovreas L."/>
            <person name="Rohde M."/>
            <person name="Galperin M.Y."/>
            <person name="Jogler C."/>
        </authorList>
    </citation>
    <scope>NUCLEOTIDE SEQUENCE [LARGE SCALE GENOMIC DNA]</scope>
    <source>
        <strain evidence="5 6">Pla52n</strain>
    </source>
</reference>
<keyword evidence="1" id="KW-0805">Transcription regulation</keyword>
<organism evidence="5 6">
    <name type="scientific">Stieleria varia</name>
    <dbReference type="NCBI Taxonomy" id="2528005"/>
    <lineage>
        <taxon>Bacteria</taxon>
        <taxon>Pseudomonadati</taxon>
        <taxon>Planctomycetota</taxon>
        <taxon>Planctomycetia</taxon>
        <taxon>Pirellulales</taxon>
        <taxon>Pirellulaceae</taxon>
        <taxon>Stieleria</taxon>
    </lineage>
</organism>
<name>A0A5C6B2C0_9BACT</name>
<keyword evidence="6" id="KW-1185">Reference proteome</keyword>
<evidence type="ECO:0000256" key="1">
    <source>
        <dbReference type="ARBA" id="ARBA00023015"/>
    </source>
</evidence>
<dbReference type="SUPFAM" id="SSF46894">
    <property type="entry name" value="C-terminal effector domain of the bipartite response regulators"/>
    <property type="match status" value="1"/>
</dbReference>
<evidence type="ECO:0000256" key="3">
    <source>
        <dbReference type="ARBA" id="ARBA00023163"/>
    </source>
</evidence>
<keyword evidence="3" id="KW-0804">Transcription</keyword>
<dbReference type="AlphaFoldDB" id="A0A5C6B2C0"/>
<dbReference type="PROSITE" id="PS50043">
    <property type="entry name" value="HTH_LUXR_2"/>
    <property type="match status" value="1"/>
</dbReference>
<dbReference type="Gene3D" id="1.10.10.10">
    <property type="entry name" value="Winged helix-like DNA-binding domain superfamily/Winged helix DNA-binding domain"/>
    <property type="match status" value="1"/>
</dbReference>
<dbReference type="EMBL" id="SJPN01000002">
    <property type="protein sequence ID" value="TWU05562.1"/>
    <property type="molecule type" value="Genomic_DNA"/>
</dbReference>
<proteinExistence type="predicted"/>
<accession>A0A5C6B2C0</accession>
<dbReference type="SMART" id="SM00421">
    <property type="entry name" value="HTH_LUXR"/>
    <property type="match status" value="1"/>
</dbReference>
<dbReference type="CDD" id="cd06170">
    <property type="entry name" value="LuxR_C_like"/>
    <property type="match status" value="1"/>
</dbReference>
<evidence type="ECO:0000256" key="2">
    <source>
        <dbReference type="ARBA" id="ARBA00023125"/>
    </source>
</evidence>
<gene>
    <name evidence="5" type="primary">fixJ_2</name>
    <name evidence="5" type="ORF">Pla52n_12760</name>
</gene>
<evidence type="ECO:0000313" key="5">
    <source>
        <dbReference type="EMBL" id="TWU05562.1"/>
    </source>
</evidence>
<evidence type="ECO:0000313" key="6">
    <source>
        <dbReference type="Proteomes" id="UP000320176"/>
    </source>
</evidence>
<evidence type="ECO:0000259" key="4">
    <source>
        <dbReference type="PROSITE" id="PS50043"/>
    </source>
</evidence>
<sequence length="233" mass="26123">MSQYSQFDPSIVHLGPLMSIQSKFISVISSNDYWVAKVNQAAASLDMIVQSFPSVTAYLSSVTDQRNCVCVFLDYDANIQDWQTFEFALSQRETCVPRALVVSDNATMASAEAIKHLANLVATQSMERGEIVDLIRQAEHVKKVIEHHADVRRCHERLGSLNEREREIVDLVVDGAPNKQIATKLSLSVKTIERDRQSAYKKLDVRSTAEMTRAVILGDLHDVVFDTPQTAKQ</sequence>
<dbReference type="Pfam" id="PF00196">
    <property type="entry name" value="GerE"/>
    <property type="match status" value="1"/>
</dbReference>
<dbReference type="PROSITE" id="PS00622">
    <property type="entry name" value="HTH_LUXR_1"/>
    <property type="match status" value="1"/>
</dbReference>
<dbReference type="PANTHER" id="PTHR44688:SF16">
    <property type="entry name" value="DNA-BINDING TRANSCRIPTIONAL ACTIVATOR DEVR_DOSR"/>
    <property type="match status" value="1"/>
</dbReference>
<dbReference type="InterPro" id="IPR000792">
    <property type="entry name" value="Tscrpt_reg_LuxR_C"/>
</dbReference>
<dbReference type="GO" id="GO:0006355">
    <property type="term" value="P:regulation of DNA-templated transcription"/>
    <property type="evidence" value="ECO:0007669"/>
    <property type="project" value="InterPro"/>
</dbReference>
<keyword evidence="2" id="KW-0238">DNA-binding</keyword>
<dbReference type="GO" id="GO:0003677">
    <property type="term" value="F:DNA binding"/>
    <property type="evidence" value="ECO:0007669"/>
    <property type="project" value="UniProtKB-KW"/>
</dbReference>
<dbReference type="PANTHER" id="PTHR44688">
    <property type="entry name" value="DNA-BINDING TRANSCRIPTIONAL ACTIVATOR DEVR_DOSR"/>
    <property type="match status" value="1"/>
</dbReference>
<comment type="caution">
    <text evidence="5">The sequence shown here is derived from an EMBL/GenBank/DDBJ whole genome shotgun (WGS) entry which is preliminary data.</text>
</comment>
<feature type="domain" description="HTH luxR-type" evidence="4">
    <location>
        <begin position="155"/>
        <end position="219"/>
    </location>
</feature>
<dbReference type="Proteomes" id="UP000320176">
    <property type="component" value="Unassembled WGS sequence"/>
</dbReference>
<dbReference type="PRINTS" id="PR00038">
    <property type="entry name" value="HTHLUXR"/>
</dbReference>
<protein>
    <submittedName>
        <fullName evidence="5">Transcriptional regulatory protein FixJ</fullName>
    </submittedName>
</protein>
<dbReference type="InterPro" id="IPR036388">
    <property type="entry name" value="WH-like_DNA-bd_sf"/>
</dbReference>
<dbReference type="InterPro" id="IPR016032">
    <property type="entry name" value="Sig_transdc_resp-reg_C-effctor"/>
</dbReference>